<evidence type="ECO:0000313" key="2">
    <source>
        <dbReference type="Proteomes" id="UP000177967"/>
    </source>
</evidence>
<proteinExistence type="predicted"/>
<gene>
    <name evidence="1" type="ORF">A2782_02150</name>
</gene>
<reference evidence="1 2" key="1">
    <citation type="journal article" date="2016" name="Nat. Commun.">
        <title>Thousands of microbial genomes shed light on interconnected biogeochemical processes in an aquifer system.</title>
        <authorList>
            <person name="Anantharaman K."/>
            <person name="Brown C.T."/>
            <person name="Hug L.A."/>
            <person name="Sharon I."/>
            <person name="Castelle C.J."/>
            <person name="Probst A.J."/>
            <person name="Thomas B.C."/>
            <person name="Singh A."/>
            <person name="Wilkins M.J."/>
            <person name="Karaoz U."/>
            <person name="Brodie E.L."/>
            <person name="Williams K.H."/>
            <person name="Hubbard S.S."/>
            <person name="Banfield J.F."/>
        </authorList>
    </citation>
    <scope>NUCLEOTIDE SEQUENCE [LARGE SCALE GENOMIC DNA]</scope>
</reference>
<protein>
    <submittedName>
        <fullName evidence="1">Uncharacterized protein</fullName>
    </submittedName>
</protein>
<dbReference type="STRING" id="1797513.A2782_02150"/>
<organism evidence="1 2">
    <name type="scientific">Candidatus Blackburnbacteria bacterium RIFCSPHIGHO2_01_FULL_43_15b</name>
    <dbReference type="NCBI Taxonomy" id="1797513"/>
    <lineage>
        <taxon>Bacteria</taxon>
        <taxon>Candidatus Blackburniibacteriota</taxon>
    </lineage>
</organism>
<comment type="caution">
    <text evidence="1">The sequence shown here is derived from an EMBL/GenBank/DDBJ whole genome shotgun (WGS) entry which is preliminary data.</text>
</comment>
<dbReference type="Proteomes" id="UP000177967">
    <property type="component" value="Unassembled WGS sequence"/>
</dbReference>
<dbReference type="EMBL" id="MHBW01000019">
    <property type="protein sequence ID" value="OGY08877.1"/>
    <property type="molecule type" value="Genomic_DNA"/>
</dbReference>
<evidence type="ECO:0000313" key="1">
    <source>
        <dbReference type="EMBL" id="OGY08877.1"/>
    </source>
</evidence>
<sequence length="151" mass="17863">MKNYSLLRNQTYKKYKTIKSVHCPYLKTKVTFNSNGFRHFIYKAGGKKRDEESQVLRFQLLGQAVKILKVTTTLQEYQSDSKERLVEEHNQQVSKIVTIIYFGFIAILDGWKFKVIVKKIGNGHPFFWSVIPNWRTRAKEKLFHKGNMEED</sequence>
<name>A0A1G1V0F6_9BACT</name>
<accession>A0A1G1V0F6</accession>
<dbReference type="AlphaFoldDB" id="A0A1G1V0F6"/>